<feature type="domain" description="Ancillary SecYEG translocon subunit/Cell division coordinator CpoB TPR" evidence="2">
    <location>
        <begin position="238"/>
        <end position="328"/>
    </location>
</feature>
<dbReference type="Gene3D" id="1.25.40.10">
    <property type="entry name" value="Tetratricopeptide repeat domain"/>
    <property type="match status" value="2"/>
</dbReference>
<reference evidence="3 4" key="1">
    <citation type="submission" date="2024-08" db="EMBL/GenBank/DDBJ databases">
        <authorList>
            <person name="Lu H."/>
        </authorList>
    </citation>
    <scope>NUCLEOTIDE SEQUENCE [LARGE SCALE GENOMIC DNA]</scope>
    <source>
        <strain evidence="3 4">BYS180W</strain>
    </source>
</reference>
<evidence type="ECO:0000313" key="3">
    <source>
        <dbReference type="EMBL" id="MFG6448086.1"/>
    </source>
</evidence>
<proteinExistence type="predicted"/>
<dbReference type="InterPro" id="IPR018704">
    <property type="entry name" value="SecYEG/CpoB_TPR"/>
</dbReference>
<keyword evidence="1" id="KW-0732">Signal</keyword>
<feature type="chain" id="PRO_5045773630" evidence="1">
    <location>
        <begin position="32"/>
        <end position="342"/>
    </location>
</feature>
<dbReference type="EMBL" id="JBIGHZ010000003">
    <property type="protein sequence ID" value="MFG6448086.1"/>
    <property type="molecule type" value="Genomic_DNA"/>
</dbReference>
<keyword evidence="4" id="KW-1185">Reference proteome</keyword>
<name>A0ABW7FUS9_9BURK</name>
<dbReference type="Pfam" id="PF09976">
    <property type="entry name" value="TPR_21"/>
    <property type="match status" value="1"/>
</dbReference>
<evidence type="ECO:0000313" key="4">
    <source>
        <dbReference type="Proteomes" id="UP001606099"/>
    </source>
</evidence>
<dbReference type="Proteomes" id="UP001606099">
    <property type="component" value="Unassembled WGS sequence"/>
</dbReference>
<evidence type="ECO:0000259" key="2">
    <source>
        <dbReference type="Pfam" id="PF09976"/>
    </source>
</evidence>
<feature type="signal peptide" evidence="1">
    <location>
        <begin position="1"/>
        <end position="31"/>
    </location>
</feature>
<comment type="caution">
    <text evidence="3">The sequence shown here is derived from an EMBL/GenBank/DDBJ whole genome shotgun (WGS) entry which is preliminary data.</text>
</comment>
<sequence length="342" mass="38141">MPPNLSAAPTYRLRRYALALWLCCWGASAHAAVFTGEREAAWQRWLDAGALNQLEQAAQQRLQAQPEDVEGWLALTLSSLDLADGRQLASAVAALERCVARQPGLARCHYALALGLSAQARVGSKWKLMAQVGRVQGLLQRALELDPQLHEARSALQQLWLAMPAMLGGGVDKARTLQQGVRDAEVLHLMRAREADARKDRDAVERELRAVRATRQAGLLFELRLQWADLGRDWMFDGQLDRARAWYELLLQEHPRQAVGAYGLARVLLAQGQPRQALQWLDKARQMDGAELLALDVRAGECWAALGDTGQARAAYERYLKDRRASARHAEEARKQLAALPR</sequence>
<dbReference type="RefSeq" id="WP_394460043.1">
    <property type="nucleotide sequence ID" value="NZ_JBIGHZ010000003.1"/>
</dbReference>
<gene>
    <name evidence="3" type="ORF">ACG0Z6_07475</name>
</gene>
<dbReference type="SUPFAM" id="SSF48452">
    <property type="entry name" value="TPR-like"/>
    <property type="match status" value="2"/>
</dbReference>
<dbReference type="InterPro" id="IPR011990">
    <property type="entry name" value="TPR-like_helical_dom_sf"/>
</dbReference>
<protein>
    <submittedName>
        <fullName evidence="3">Tol-pal system YbgF family protein</fullName>
    </submittedName>
</protein>
<organism evidence="3 4">
    <name type="scientific">Roseateles rivi</name>
    <dbReference type="NCBI Taxonomy" id="3299028"/>
    <lineage>
        <taxon>Bacteria</taxon>
        <taxon>Pseudomonadati</taxon>
        <taxon>Pseudomonadota</taxon>
        <taxon>Betaproteobacteria</taxon>
        <taxon>Burkholderiales</taxon>
        <taxon>Sphaerotilaceae</taxon>
        <taxon>Roseateles</taxon>
    </lineage>
</organism>
<accession>A0ABW7FUS9</accession>
<evidence type="ECO:0000256" key="1">
    <source>
        <dbReference type="SAM" id="SignalP"/>
    </source>
</evidence>